<proteinExistence type="predicted"/>
<dbReference type="SUPFAM" id="SSF53790">
    <property type="entry name" value="Tetrapyrrole methylase"/>
    <property type="match status" value="1"/>
</dbReference>
<dbReference type="EMBL" id="LR882967">
    <property type="protein sequence ID" value="CAD5928840.1"/>
    <property type="molecule type" value="Genomic_DNA"/>
</dbReference>
<dbReference type="InterPro" id="IPR014777">
    <property type="entry name" value="4pyrrole_Mease_sub1"/>
</dbReference>
<dbReference type="KEGG" id="ppsu:NO713_01153"/>
<dbReference type="InterPro" id="IPR035996">
    <property type="entry name" value="4pyrrol_Methylase_sf"/>
</dbReference>
<dbReference type="AlphaFoldDB" id="A0A9W4G2W6"/>
<gene>
    <name evidence="2" type="ORF">NO713_01153</name>
</gene>
<sequence length="276" mass="31416">MENAIFENDLPDISIVGSGIKFPEHLTLETIAILEHCQSVYTIATHLNDEKNTPLGLHKKIKNLWHLYKPDRLRRENYKAMAQVIFDAAHQERPIAYLASGNPVVFDSVTQWIIQGAEKQGLTVKIFPAISSIDTIMVDLKYEVAPGLQIYDASMLVGFNLEPRVNVPCILLQISTFGTSYTTAYRIPKKDVLSPLKTYLLRFYPSNHQLFLISCPLSSENTSEIMPICLEELDSTNPEHIRGSSLFIPKLHKPKENLEFLTKMQDQNYFSNNYSI</sequence>
<dbReference type="Proteomes" id="UP001153719">
    <property type="component" value="Chromosome"/>
</dbReference>
<accession>A0A9W4G2W6</accession>
<organism evidence="2 3">
    <name type="scientific">Planktothrix pseudagardhii</name>
    <dbReference type="NCBI Taxonomy" id="132604"/>
    <lineage>
        <taxon>Bacteria</taxon>
        <taxon>Bacillati</taxon>
        <taxon>Cyanobacteriota</taxon>
        <taxon>Cyanophyceae</taxon>
        <taxon>Oscillatoriophycideae</taxon>
        <taxon>Oscillatoriales</taxon>
        <taxon>Microcoleaceae</taxon>
        <taxon>Planktothrix</taxon>
    </lineage>
</organism>
<keyword evidence="3" id="KW-1185">Reference proteome</keyword>
<reference evidence="2" key="1">
    <citation type="submission" date="2020-09" db="EMBL/GenBank/DDBJ databases">
        <authorList>
            <person name="Blom J."/>
        </authorList>
    </citation>
    <scope>NUCLEOTIDE SEQUENCE</scope>
    <source>
        <strain evidence="2">No.713</strain>
    </source>
</reference>
<dbReference type="RefSeq" id="WP_254173266.1">
    <property type="nucleotide sequence ID" value="NZ_LR882967.1"/>
</dbReference>
<dbReference type="InterPro" id="IPR000878">
    <property type="entry name" value="4pyrrol_Mease"/>
</dbReference>
<feature type="domain" description="Tetrapyrrole methylase" evidence="1">
    <location>
        <begin position="13"/>
        <end position="141"/>
    </location>
</feature>
<dbReference type="Pfam" id="PF00590">
    <property type="entry name" value="TP_methylase"/>
    <property type="match status" value="1"/>
</dbReference>
<evidence type="ECO:0000313" key="2">
    <source>
        <dbReference type="EMBL" id="CAD5928840.1"/>
    </source>
</evidence>
<protein>
    <recommendedName>
        <fullName evidence="1">Tetrapyrrole methylase domain-containing protein</fullName>
    </recommendedName>
</protein>
<dbReference type="Gene3D" id="3.40.1010.10">
    <property type="entry name" value="Cobalt-precorrin-4 Transmethylase, Domain 1"/>
    <property type="match status" value="1"/>
</dbReference>
<name>A0A9W4G2W6_9CYAN</name>
<evidence type="ECO:0000313" key="3">
    <source>
        <dbReference type="Proteomes" id="UP001153719"/>
    </source>
</evidence>
<evidence type="ECO:0000259" key="1">
    <source>
        <dbReference type="Pfam" id="PF00590"/>
    </source>
</evidence>
<dbReference type="GO" id="GO:0008168">
    <property type="term" value="F:methyltransferase activity"/>
    <property type="evidence" value="ECO:0007669"/>
    <property type="project" value="InterPro"/>
</dbReference>